<gene>
    <name evidence="4" type="ORF">IZT61_03275</name>
</gene>
<name>A0A7S9L0M2_9SPHI</name>
<dbReference type="PANTHER" id="PTHR30273:SF2">
    <property type="entry name" value="PROTEIN FECR"/>
    <property type="match status" value="1"/>
</dbReference>
<keyword evidence="1" id="KW-1133">Transmembrane helix</keyword>
<evidence type="ECO:0000313" key="4">
    <source>
        <dbReference type="EMBL" id="QPH40314.1"/>
    </source>
</evidence>
<dbReference type="Pfam" id="PF16344">
    <property type="entry name" value="FecR_C"/>
    <property type="match status" value="1"/>
</dbReference>
<dbReference type="Pfam" id="PF04773">
    <property type="entry name" value="FecR"/>
    <property type="match status" value="1"/>
</dbReference>
<dbReference type="FunFam" id="2.60.120.1440:FF:000001">
    <property type="entry name" value="Putative anti-sigma factor"/>
    <property type="match status" value="1"/>
</dbReference>
<dbReference type="Gene3D" id="3.55.50.30">
    <property type="match status" value="1"/>
</dbReference>
<keyword evidence="1" id="KW-0812">Transmembrane</keyword>
<accession>A0A7S9L0M2</accession>
<reference evidence="4 5" key="1">
    <citation type="submission" date="2020-11" db="EMBL/GenBank/DDBJ databases">
        <title>Pedobacter endophytica, an endophytic bacteria isolated form Carex pumila.</title>
        <authorList>
            <person name="Peng Y."/>
            <person name="Jiang L."/>
            <person name="Lee J."/>
        </authorList>
    </citation>
    <scope>NUCLEOTIDE SEQUENCE [LARGE SCALE GENOMIC DNA]</scope>
    <source>
        <strain evidence="4 5">JBR3-12</strain>
    </source>
</reference>
<dbReference type="KEGG" id="pex:IZT61_03275"/>
<evidence type="ECO:0000313" key="5">
    <source>
        <dbReference type="Proteomes" id="UP000594759"/>
    </source>
</evidence>
<keyword evidence="1" id="KW-0472">Membrane</keyword>
<dbReference type="RefSeq" id="WP_196099770.1">
    <property type="nucleotide sequence ID" value="NZ_CP064939.1"/>
</dbReference>
<dbReference type="PIRSF" id="PIRSF018266">
    <property type="entry name" value="FecR"/>
    <property type="match status" value="1"/>
</dbReference>
<feature type="domain" description="FecR protein" evidence="2">
    <location>
        <begin position="176"/>
        <end position="271"/>
    </location>
</feature>
<dbReference type="EMBL" id="CP064939">
    <property type="protein sequence ID" value="QPH40314.1"/>
    <property type="molecule type" value="Genomic_DNA"/>
</dbReference>
<dbReference type="GO" id="GO:0016989">
    <property type="term" value="F:sigma factor antagonist activity"/>
    <property type="evidence" value="ECO:0007669"/>
    <property type="project" value="TreeGrafter"/>
</dbReference>
<protein>
    <submittedName>
        <fullName evidence="4">FecR domain-containing protein</fullName>
    </submittedName>
</protein>
<organism evidence="4 5">
    <name type="scientific">Pedobacter endophyticus</name>
    <dbReference type="NCBI Taxonomy" id="2789740"/>
    <lineage>
        <taxon>Bacteria</taxon>
        <taxon>Pseudomonadati</taxon>
        <taxon>Bacteroidota</taxon>
        <taxon>Sphingobacteriia</taxon>
        <taxon>Sphingobacteriales</taxon>
        <taxon>Sphingobacteriaceae</taxon>
        <taxon>Pedobacter</taxon>
    </lineage>
</organism>
<dbReference type="AlphaFoldDB" id="A0A7S9L0M2"/>
<feature type="domain" description="Protein FecR C-terminal" evidence="3">
    <location>
        <begin position="314"/>
        <end position="381"/>
    </location>
</feature>
<evidence type="ECO:0000256" key="1">
    <source>
        <dbReference type="SAM" id="Phobius"/>
    </source>
</evidence>
<dbReference type="Proteomes" id="UP000594759">
    <property type="component" value="Chromosome"/>
</dbReference>
<dbReference type="InterPro" id="IPR032508">
    <property type="entry name" value="FecR_C"/>
</dbReference>
<dbReference type="InterPro" id="IPR012373">
    <property type="entry name" value="Ferrdict_sens_TM"/>
</dbReference>
<evidence type="ECO:0000259" key="2">
    <source>
        <dbReference type="Pfam" id="PF04773"/>
    </source>
</evidence>
<proteinExistence type="predicted"/>
<dbReference type="PANTHER" id="PTHR30273">
    <property type="entry name" value="PERIPLASMIC SIGNAL SENSOR AND SIGMA FACTOR ACTIVATOR FECR-RELATED"/>
    <property type="match status" value="1"/>
</dbReference>
<keyword evidence="5" id="KW-1185">Reference proteome</keyword>
<sequence length="384" mass="43653">MNQEELQHLLRKYNNHEASPEERRMVEDWYERVNGDTPNNESFELSALKETMFDHVQLRIGSGQTPPQKRTFKLYQSWLFKAAILFLVLVGGTYLYFAKTDTNFVASNQFSKTKQIKPGGDNAILHLADGSQIVLNEAADGQVADQPGVEITKTKSGELIYKFTGQSNTQEVKYNTITTPRGGQYHLILVDGTDVWLNANSSIKFPTIFANNTRKVQITGEVYFEVSKDKSKPFIVNTNQTSIKVLGTHFNVNAYDDEECQRTTLLEGSIELSKGKEKQLILPGQQASTYKTSDLIKLKEVDDLDAVIAWKNGYFQFERADLQSVMRQISRWYDTEVTYNGKIPTKEYSGKMPRNAEVNKLIEMLAYTGIHCKVYQGKIIVNPK</sequence>
<feature type="transmembrane region" description="Helical" evidence="1">
    <location>
        <begin position="78"/>
        <end position="97"/>
    </location>
</feature>
<evidence type="ECO:0000259" key="3">
    <source>
        <dbReference type="Pfam" id="PF16344"/>
    </source>
</evidence>
<dbReference type="Gene3D" id="2.60.120.1440">
    <property type="match status" value="1"/>
</dbReference>
<dbReference type="InterPro" id="IPR006860">
    <property type="entry name" value="FecR"/>
</dbReference>